<reference evidence="4" key="1">
    <citation type="submission" date="2020-07" db="EMBL/GenBank/DDBJ databases">
        <title>Huge and variable diversity of episymbiotic CPR bacteria and DPANN archaea in groundwater ecosystems.</title>
        <authorList>
            <person name="He C.Y."/>
            <person name="Keren R."/>
            <person name="Whittaker M."/>
            <person name="Farag I.F."/>
            <person name="Doudna J."/>
            <person name="Cate J.H.D."/>
            <person name="Banfield J.F."/>
        </authorList>
    </citation>
    <scope>NUCLEOTIDE SEQUENCE</scope>
    <source>
        <strain evidence="4">NC_groundwater_1664_Pr3_B-0.1um_52_9</strain>
    </source>
</reference>
<protein>
    <submittedName>
        <fullName evidence="4">Precorrin-6A reductase</fullName>
        <ecNumber evidence="4">1.3.1.54</ecNumber>
    </submittedName>
</protein>
<evidence type="ECO:0000256" key="3">
    <source>
        <dbReference type="ARBA" id="ARBA00023002"/>
    </source>
</evidence>
<comment type="pathway">
    <text evidence="1">Cofactor biosynthesis; adenosylcobalamin biosynthesis.</text>
</comment>
<dbReference type="AlphaFoldDB" id="A0A9D6V2V7"/>
<dbReference type="InterPro" id="IPR003723">
    <property type="entry name" value="Precorrin-6x_reduct"/>
</dbReference>
<evidence type="ECO:0000256" key="2">
    <source>
        <dbReference type="ARBA" id="ARBA00022573"/>
    </source>
</evidence>
<name>A0A9D6V2V7_9BACT</name>
<comment type="caution">
    <text evidence="4">The sequence shown here is derived from an EMBL/GenBank/DDBJ whole genome shotgun (WGS) entry which is preliminary data.</text>
</comment>
<accession>A0A9D6V2V7</accession>
<dbReference type="PANTHER" id="PTHR36925">
    <property type="entry name" value="COBALT-PRECORRIN-6A REDUCTASE"/>
    <property type="match status" value="1"/>
</dbReference>
<evidence type="ECO:0000313" key="4">
    <source>
        <dbReference type="EMBL" id="MBI5249774.1"/>
    </source>
</evidence>
<dbReference type="EC" id="1.3.1.54" evidence="4"/>
<sequence length="263" mass="28265">MILLIGGTGESAFLAESLISAGFQVLISTATDMPLELREHPSLSRRSGELDRESLCRLVNESGIRAIIDASHPYASIIKTFAKRAADELGIPYLRWSRPPVLSDSADIVWADSHEAAATTAFSYGQPVLLTTGSRNLEPYAVQSRHTGTKLVARVLDHPDSMEACRKAGIPEGNVVAGKGPFSLEENVQAIREFGIGVLVTKDSGAIGGVPEKIEAARLQNCRVVVVRRPEAESEGAFDNVDELIIAVHRAVAKNSVRLSTLV</sequence>
<gene>
    <name evidence="4" type="primary">cobK</name>
    <name evidence="4" type="ORF">HY912_09780</name>
</gene>
<evidence type="ECO:0000256" key="1">
    <source>
        <dbReference type="ARBA" id="ARBA00004953"/>
    </source>
</evidence>
<keyword evidence="2" id="KW-0169">Cobalamin biosynthesis</keyword>
<dbReference type="GO" id="GO:0016994">
    <property type="term" value="F:precorrin-6A reductase activity"/>
    <property type="evidence" value="ECO:0007669"/>
    <property type="project" value="UniProtKB-EC"/>
</dbReference>
<evidence type="ECO:0000313" key="5">
    <source>
        <dbReference type="Proteomes" id="UP000807825"/>
    </source>
</evidence>
<dbReference type="PANTHER" id="PTHR36925:SF1">
    <property type="entry name" value="COBALT-PRECORRIN-6A REDUCTASE"/>
    <property type="match status" value="1"/>
</dbReference>
<dbReference type="NCBIfam" id="TIGR00715">
    <property type="entry name" value="precor6x_red"/>
    <property type="match status" value="1"/>
</dbReference>
<dbReference type="GO" id="GO:0009236">
    <property type="term" value="P:cobalamin biosynthetic process"/>
    <property type="evidence" value="ECO:0007669"/>
    <property type="project" value="UniProtKB-KW"/>
</dbReference>
<dbReference type="PROSITE" id="PS51014">
    <property type="entry name" value="COBK_CBIJ"/>
    <property type="match status" value="1"/>
</dbReference>
<dbReference type="Pfam" id="PF02571">
    <property type="entry name" value="CbiJ"/>
    <property type="match status" value="1"/>
</dbReference>
<keyword evidence="3 4" id="KW-0560">Oxidoreductase</keyword>
<proteinExistence type="predicted"/>
<dbReference type="EMBL" id="JACRDE010000262">
    <property type="protein sequence ID" value="MBI5249774.1"/>
    <property type="molecule type" value="Genomic_DNA"/>
</dbReference>
<organism evidence="4 5">
    <name type="scientific">Desulfomonile tiedjei</name>
    <dbReference type="NCBI Taxonomy" id="2358"/>
    <lineage>
        <taxon>Bacteria</taxon>
        <taxon>Pseudomonadati</taxon>
        <taxon>Thermodesulfobacteriota</taxon>
        <taxon>Desulfomonilia</taxon>
        <taxon>Desulfomonilales</taxon>
        <taxon>Desulfomonilaceae</taxon>
        <taxon>Desulfomonile</taxon>
    </lineage>
</organism>
<dbReference type="Proteomes" id="UP000807825">
    <property type="component" value="Unassembled WGS sequence"/>
</dbReference>